<proteinExistence type="predicted"/>
<dbReference type="InterPro" id="IPR051532">
    <property type="entry name" value="Ester_Hydrolysis_Enzymes"/>
</dbReference>
<dbReference type="InterPro" id="IPR036514">
    <property type="entry name" value="SGNH_hydro_sf"/>
</dbReference>
<dbReference type="InterPro" id="IPR013830">
    <property type="entry name" value="SGNH_hydro"/>
</dbReference>
<reference evidence="2 3" key="1">
    <citation type="submission" date="2020-07" db="EMBL/GenBank/DDBJ databases">
        <authorList>
            <person name="Feng X."/>
        </authorList>
    </citation>
    <scope>NUCLEOTIDE SEQUENCE [LARGE SCALE GENOMIC DNA]</scope>
    <source>
        <strain evidence="2 3">JCM14086</strain>
    </source>
</reference>
<dbReference type="Pfam" id="PF13472">
    <property type="entry name" value="Lipase_GDSL_2"/>
    <property type="match status" value="1"/>
</dbReference>
<dbReference type="PANTHER" id="PTHR30383">
    <property type="entry name" value="THIOESTERASE 1/PROTEASE 1/LYSOPHOSPHOLIPASE L1"/>
    <property type="match status" value="1"/>
</dbReference>
<evidence type="ECO:0000313" key="3">
    <source>
        <dbReference type="Proteomes" id="UP000525652"/>
    </source>
</evidence>
<dbReference type="EMBL" id="JACHVA010000106">
    <property type="protein sequence ID" value="MBC2602923.1"/>
    <property type="molecule type" value="Genomic_DNA"/>
</dbReference>
<dbReference type="SUPFAM" id="SSF52266">
    <property type="entry name" value="SGNH hydrolase"/>
    <property type="match status" value="1"/>
</dbReference>
<keyword evidence="3" id="KW-1185">Reference proteome</keyword>
<evidence type="ECO:0000313" key="2">
    <source>
        <dbReference type="EMBL" id="MBC2602923.1"/>
    </source>
</evidence>
<protein>
    <recommendedName>
        <fullName evidence="1">SGNH hydrolase-type esterase domain-containing protein</fullName>
    </recommendedName>
</protein>
<dbReference type="Gene3D" id="3.40.50.1110">
    <property type="entry name" value="SGNH hydrolase"/>
    <property type="match status" value="1"/>
</dbReference>
<name>A0A7X1B1Q9_9BACT</name>
<organism evidence="2 3">
    <name type="scientific">Puniceicoccus vermicola</name>
    <dbReference type="NCBI Taxonomy" id="388746"/>
    <lineage>
        <taxon>Bacteria</taxon>
        <taxon>Pseudomonadati</taxon>
        <taxon>Verrucomicrobiota</taxon>
        <taxon>Opitutia</taxon>
        <taxon>Puniceicoccales</taxon>
        <taxon>Puniceicoccaceae</taxon>
        <taxon>Puniceicoccus</taxon>
    </lineage>
</organism>
<dbReference type="PANTHER" id="PTHR30383:SF5">
    <property type="entry name" value="SGNH HYDROLASE-TYPE ESTERASE DOMAIN-CONTAINING PROTEIN"/>
    <property type="match status" value="1"/>
</dbReference>
<comment type="caution">
    <text evidence="2">The sequence shown here is derived from an EMBL/GenBank/DDBJ whole genome shotgun (WGS) entry which is preliminary data.</text>
</comment>
<dbReference type="GO" id="GO:0004622">
    <property type="term" value="F:phosphatidylcholine lysophospholipase activity"/>
    <property type="evidence" value="ECO:0007669"/>
    <property type="project" value="TreeGrafter"/>
</dbReference>
<accession>A0A7X1B1Q9</accession>
<dbReference type="AlphaFoldDB" id="A0A7X1B1Q9"/>
<gene>
    <name evidence="2" type="ORF">H5P30_14160</name>
</gene>
<evidence type="ECO:0000259" key="1">
    <source>
        <dbReference type="Pfam" id="PF13472"/>
    </source>
</evidence>
<sequence>MMNENSPFPFWIALGDSITEGFTYSLWISDSCRAAGLDAPQWINAAAAGNTAGNILQRLESEVIVHSPARVFLNAGINDVQKQEGGSIYEEKMREILRRLNSAGMEVCVITTTAFGPKKASLNSDLVDMNARLRKLAREFDIPVAEVFEPFLEAVKAGAPVLIEDDIHLSFEGYRIMADAILRQINPGIPLSLSWKPEVEAGVPAEWKICPVDGEGTAWSLKVPEEISSQNWWECQESLRGYVMNPRKHFSQASAVRGRTEFFLSETSPVQIRIGATVQDLKIDGDSIELPELATKWGVREVCLREFAAGRHHVEVTAENSFFAAFLSNCSKSLSRFRSKDISERNNDSCFYESP</sequence>
<dbReference type="RefSeq" id="WP_185693586.1">
    <property type="nucleotide sequence ID" value="NZ_JACHVA010000106.1"/>
</dbReference>
<feature type="domain" description="SGNH hydrolase-type esterase" evidence="1">
    <location>
        <begin position="13"/>
        <end position="176"/>
    </location>
</feature>
<dbReference type="Proteomes" id="UP000525652">
    <property type="component" value="Unassembled WGS sequence"/>
</dbReference>